<proteinExistence type="predicted"/>
<protein>
    <submittedName>
        <fullName evidence="1">Uncharacterized protein</fullName>
    </submittedName>
</protein>
<accession>A0A2D2W4I2</accession>
<gene>
    <name evidence="1" type="ORF">SEA_PATIO_18</name>
</gene>
<dbReference type="EMBL" id="MF919542">
    <property type="protein sequence ID" value="ATS93100.1"/>
    <property type="molecule type" value="Genomic_DNA"/>
</dbReference>
<reference evidence="1 2" key="1">
    <citation type="submission" date="2017-09" db="EMBL/GenBank/DDBJ databases">
        <authorList>
            <person name="Choi Z."/>
            <person name="Grubb S."/>
            <person name="Kuchan S."/>
            <person name="Pennathur K."/>
            <person name="Roskowski K."/>
            <person name="Garlena R.A."/>
            <person name="Russell D.A."/>
            <person name="Pope W.H."/>
            <person name="Jacobs-Sera D."/>
            <person name="Hatfull G.F."/>
        </authorList>
    </citation>
    <scope>NUCLEOTIDE SEQUENCE [LARGE SCALE GENOMIC DNA]</scope>
</reference>
<evidence type="ECO:0000313" key="1">
    <source>
        <dbReference type="EMBL" id="ATS93100.1"/>
    </source>
</evidence>
<sequence length="87" mass="9871">MSHEQLVGELKVTKRIDPDRVGRVLKQNYDTVHSMTNDQVSNLIRQAEADMKRCYDASETLREVGGQLGGIMEMALAEALKRNIRIQ</sequence>
<evidence type="ECO:0000313" key="2">
    <source>
        <dbReference type="Proteomes" id="UP000240586"/>
    </source>
</evidence>
<organism evidence="1 2">
    <name type="scientific">Gordonia phage Patio</name>
    <dbReference type="NCBI Taxonomy" id="2041515"/>
    <lineage>
        <taxon>Viruses</taxon>
        <taxon>Duplodnaviria</taxon>
        <taxon>Heunggongvirae</taxon>
        <taxon>Uroviricota</taxon>
        <taxon>Caudoviricetes</taxon>
        <taxon>Zierdtviridae</taxon>
        <taxon>Emilbogenvirinae</taxon>
        <taxon>Skysandvirus</taxon>
        <taxon>Skysandvirus patio</taxon>
    </lineage>
</organism>
<dbReference type="Proteomes" id="UP000240586">
    <property type="component" value="Segment"/>
</dbReference>
<keyword evidence="2" id="KW-1185">Reference proteome</keyword>
<name>A0A2D2W4I2_9CAUD</name>